<evidence type="ECO:0000256" key="1">
    <source>
        <dbReference type="SAM" id="MobiDB-lite"/>
    </source>
</evidence>
<feature type="compositionally biased region" description="Basic and acidic residues" evidence="1">
    <location>
        <begin position="65"/>
        <end position="76"/>
    </location>
</feature>
<protein>
    <recommendedName>
        <fullName evidence="5">Type II secretion system protein GspC N-terminal domain-containing protein</fullName>
    </recommendedName>
</protein>
<comment type="caution">
    <text evidence="3">The sequence shown here is derived from an EMBL/GenBank/DDBJ whole genome shotgun (WGS) entry which is preliminary data.</text>
</comment>
<organism evidence="3 4">
    <name type="scientific">Amazonocrinis nigriterrae CENA67</name>
    <dbReference type="NCBI Taxonomy" id="2794033"/>
    <lineage>
        <taxon>Bacteria</taxon>
        <taxon>Bacillati</taxon>
        <taxon>Cyanobacteriota</taxon>
        <taxon>Cyanophyceae</taxon>
        <taxon>Nostocales</taxon>
        <taxon>Nostocaceae</taxon>
        <taxon>Amazonocrinis</taxon>
        <taxon>Amazonocrinis nigriterrae</taxon>
    </lineage>
</organism>
<sequence length="466" mass="50158">MLQAASTHLIIPEPSEDLLANEPWSIDIYADGLMDELFADIDEILDFSGNLPSQTGRNGKRATRSSREEINPREWFYKSANPSEPVTPEDQQPQTVNVPQIVLPSTLKKTAQTVTQVRKNHLSTVVVDTPSVTAVSQRLQLTKHGLGKLLILGTTIGVAIAGTLYLVHSGVLMLLGSRLTQQIYVPQSQSQLYNKPEVEAELIDYMLGALTIIDQQGAINNQQSARPAFTNRIVSNPNTIAFANTQPVGNLPPTLAANNTPLTPNRSASVVERIYIPVYQAPSPMRYAPPPIPGAPRIISPLATNSQLPQLPVVKTALNQVNKAAKPISVNTRANAVRPELKPVPVRTAPITVRQQPNPLPALPVVPFGTAVPNLSAPTAPTPSPTTQQQEYLPTSTAAIPSHTLEGLLESGKKSVALFQVDGVTHRVNIGESIGSSGWTLVDVSNGEAVVRRNGEVRSIYAGQKL</sequence>
<gene>
    <name evidence="3" type="ORF">I8748_19295</name>
</gene>
<name>A0A8J7LC44_9NOST</name>
<evidence type="ECO:0008006" key="5">
    <source>
        <dbReference type="Google" id="ProtNLM"/>
    </source>
</evidence>
<feature type="region of interest" description="Disordered" evidence="1">
    <location>
        <begin position="49"/>
        <end position="96"/>
    </location>
</feature>
<evidence type="ECO:0000313" key="4">
    <source>
        <dbReference type="Proteomes" id="UP000632766"/>
    </source>
</evidence>
<keyword evidence="4" id="KW-1185">Reference proteome</keyword>
<proteinExistence type="predicted"/>
<reference evidence="3 4" key="1">
    <citation type="journal article" date="2021" name="Int. J. Syst. Evol. Microbiol.">
        <title>Amazonocrinis nigriterrae gen. nov., sp. nov., Atlanticothrix silvestris gen. nov., sp. nov. and Dendronalium phyllosphericum gen. nov., sp. nov., nostocacean cyanobacteria from Brazilian environments.</title>
        <authorList>
            <person name="Alvarenga D.O."/>
            <person name="Andreote A.P.D."/>
            <person name="Branco L.H.Z."/>
            <person name="Delbaje E."/>
            <person name="Cruz R.B."/>
            <person name="Varani A.M."/>
            <person name="Fiore M.F."/>
        </authorList>
    </citation>
    <scope>NUCLEOTIDE SEQUENCE [LARGE SCALE GENOMIC DNA]</scope>
    <source>
        <strain evidence="3 4">CENA67</strain>
    </source>
</reference>
<dbReference type="EMBL" id="JAECZC010000039">
    <property type="protein sequence ID" value="MBH8564306.1"/>
    <property type="molecule type" value="Genomic_DNA"/>
</dbReference>
<keyword evidence="2" id="KW-0812">Transmembrane</keyword>
<dbReference type="Proteomes" id="UP000632766">
    <property type="component" value="Unassembled WGS sequence"/>
</dbReference>
<evidence type="ECO:0000313" key="3">
    <source>
        <dbReference type="EMBL" id="MBH8564306.1"/>
    </source>
</evidence>
<feature type="transmembrane region" description="Helical" evidence="2">
    <location>
        <begin position="149"/>
        <end position="175"/>
    </location>
</feature>
<feature type="compositionally biased region" description="Polar residues" evidence="1">
    <location>
        <begin position="80"/>
        <end position="96"/>
    </location>
</feature>
<accession>A0A8J7LC44</accession>
<evidence type="ECO:0000256" key="2">
    <source>
        <dbReference type="SAM" id="Phobius"/>
    </source>
</evidence>
<dbReference type="AlphaFoldDB" id="A0A8J7LC44"/>
<keyword evidence="2" id="KW-1133">Transmembrane helix</keyword>
<keyword evidence="2" id="KW-0472">Membrane</keyword>